<keyword evidence="10" id="KW-0067">ATP-binding</keyword>
<keyword evidence="5" id="KW-0813">Transport</keyword>
<keyword evidence="7" id="KW-0762">Sugar transport</keyword>
<comment type="function">
    <text evidence="13">Part of the ABC transporter complex LsrABCD involved in autoinducer 2 (AI-2) import. Responsible for energy coupling to the transport system.</text>
</comment>
<evidence type="ECO:0000313" key="17">
    <source>
        <dbReference type="EMBL" id="AEE49200.1"/>
    </source>
</evidence>
<protein>
    <recommendedName>
        <fullName evidence="4">Autoinducer 2 import ATP-binding protein LsrA</fullName>
        <ecNumber evidence="14">7.6.2.13</ecNumber>
    </recommendedName>
</protein>
<evidence type="ECO:0000256" key="14">
    <source>
        <dbReference type="ARBA" id="ARBA00023798"/>
    </source>
</evidence>
<dbReference type="OrthoDB" id="1115710at2"/>
<keyword evidence="17" id="KW-0378">Hydrolase</keyword>
<dbReference type="GO" id="GO:0016887">
    <property type="term" value="F:ATP hydrolysis activity"/>
    <property type="evidence" value="ECO:0007669"/>
    <property type="project" value="InterPro"/>
</dbReference>
<sequence>MLELKNISKAYPGVQALSQVSLHIQAGEIHAICGENGAGKSTLMNIIAGNIDPDDGELIWEGRPVRFNSFHAAAALGIAIVYQERSLVDELSVAENIYVQKPPLTNWGLIDFKQLRQQTLHLLQRLGLEDIAPQSLVNSLSPAQKQMVEIAKALAAQPKLLILDEPTSSIGEKESTALFKILQKLKETGTAIIYISHRMAEIFQIADRITVLKDGVGQGSFSAAVLNPEQLIQLMVGRALLASSFYTDAKNEPCLDVVQITGPGFQEISFDIKKGEIFALAGLIGAGRTELALALFGDAPIYAGKVLLNGHEVHFKHPADAIAQGIAYVPEERKSAGVFLERSIAENVQASLLSKSFWVDVSASVAATHFREKLNIKTPSLQQKAGLLSGGNQQKVVLAKWLATQPSLLIIDEPTHGIDVGAKAEIYQILKDLTRQGLSILLISSELPEVLLLADRIGVMRGGRLLQILDKNEASETLILSLAAGTHG</sequence>
<dbReference type="PROSITE" id="PS00211">
    <property type="entry name" value="ABC_TRANSPORTER_1"/>
    <property type="match status" value="1"/>
</dbReference>
<dbReference type="InterPro" id="IPR003593">
    <property type="entry name" value="AAA+_ATPase"/>
</dbReference>
<evidence type="ECO:0000256" key="7">
    <source>
        <dbReference type="ARBA" id="ARBA00022597"/>
    </source>
</evidence>
<dbReference type="KEGG" id="hhy:Halhy_1305"/>
<dbReference type="STRING" id="760192.Halhy_1305"/>
<dbReference type="InterPro" id="IPR050107">
    <property type="entry name" value="ABC_carbohydrate_import_ATPase"/>
</dbReference>
<evidence type="ECO:0000256" key="6">
    <source>
        <dbReference type="ARBA" id="ARBA00022475"/>
    </source>
</evidence>
<dbReference type="EMBL" id="CP002691">
    <property type="protein sequence ID" value="AEE49200.1"/>
    <property type="molecule type" value="Genomic_DNA"/>
</dbReference>
<dbReference type="Proteomes" id="UP000008461">
    <property type="component" value="Chromosome"/>
</dbReference>
<dbReference type="HOGENOM" id="CLU_000604_92_3_10"/>
<dbReference type="SUPFAM" id="SSF52540">
    <property type="entry name" value="P-loop containing nucleoside triphosphate hydrolases"/>
    <property type="match status" value="2"/>
</dbReference>
<dbReference type="eggNOG" id="COG1129">
    <property type="taxonomic scope" value="Bacteria"/>
</dbReference>
<dbReference type="RefSeq" id="WP_013763754.1">
    <property type="nucleotide sequence ID" value="NC_015510.1"/>
</dbReference>
<evidence type="ECO:0000256" key="5">
    <source>
        <dbReference type="ARBA" id="ARBA00022448"/>
    </source>
</evidence>
<dbReference type="Gene3D" id="3.40.50.300">
    <property type="entry name" value="P-loop containing nucleotide triphosphate hydrolases"/>
    <property type="match status" value="2"/>
</dbReference>
<evidence type="ECO:0000256" key="9">
    <source>
        <dbReference type="ARBA" id="ARBA00022741"/>
    </source>
</evidence>
<dbReference type="CDD" id="cd03216">
    <property type="entry name" value="ABC_Carb_Monos_I"/>
    <property type="match status" value="1"/>
</dbReference>
<evidence type="ECO:0000256" key="11">
    <source>
        <dbReference type="ARBA" id="ARBA00022967"/>
    </source>
</evidence>
<evidence type="ECO:0000256" key="10">
    <source>
        <dbReference type="ARBA" id="ARBA00022840"/>
    </source>
</evidence>
<evidence type="ECO:0000313" key="18">
    <source>
        <dbReference type="Proteomes" id="UP000008461"/>
    </source>
</evidence>
<dbReference type="SMART" id="SM00382">
    <property type="entry name" value="AAA"/>
    <property type="match status" value="2"/>
</dbReference>
<dbReference type="FunFam" id="3.40.50.300:FF:000127">
    <property type="entry name" value="Ribose import ATP-binding protein RbsA"/>
    <property type="match status" value="1"/>
</dbReference>
<keyword evidence="12" id="KW-0472">Membrane</keyword>
<dbReference type="Pfam" id="PF00005">
    <property type="entry name" value="ABC_tran"/>
    <property type="match status" value="2"/>
</dbReference>
<dbReference type="InterPro" id="IPR003439">
    <property type="entry name" value="ABC_transporter-like_ATP-bd"/>
</dbReference>
<name>F4KV34_HALH1</name>
<evidence type="ECO:0000256" key="12">
    <source>
        <dbReference type="ARBA" id="ARBA00023136"/>
    </source>
</evidence>
<feature type="domain" description="ABC transporter" evidence="16">
    <location>
        <begin position="2"/>
        <end position="239"/>
    </location>
</feature>
<keyword evidence="6" id="KW-1003">Cell membrane</keyword>
<dbReference type="GO" id="GO:0005886">
    <property type="term" value="C:plasma membrane"/>
    <property type="evidence" value="ECO:0007669"/>
    <property type="project" value="UniProtKB-SubCell"/>
</dbReference>
<dbReference type="AlphaFoldDB" id="F4KV34"/>
<gene>
    <name evidence="17" type="ordered locus">Halhy_1305</name>
</gene>
<accession>F4KV34</accession>
<feature type="domain" description="ABC transporter" evidence="16">
    <location>
        <begin position="249"/>
        <end position="487"/>
    </location>
</feature>
<evidence type="ECO:0000259" key="16">
    <source>
        <dbReference type="PROSITE" id="PS50893"/>
    </source>
</evidence>
<dbReference type="GO" id="GO:0005524">
    <property type="term" value="F:ATP binding"/>
    <property type="evidence" value="ECO:0007669"/>
    <property type="project" value="UniProtKB-KW"/>
</dbReference>
<dbReference type="CDD" id="cd03215">
    <property type="entry name" value="ABC_Carb_Monos_II"/>
    <property type="match status" value="1"/>
</dbReference>
<evidence type="ECO:0000256" key="4">
    <source>
        <dbReference type="ARBA" id="ARBA00019459"/>
    </source>
</evidence>
<dbReference type="PANTHER" id="PTHR43790">
    <property type="entry name" value="CARBOHYDRATE TRANSPORT ATP-BINDING PROTEIN MG119-RELATED"/>
    <property type="match status" value="1"/>
</dbReference>
<keyword evidence="18" id="KW-1185">Reference proteome</keyword>
<evidence type="ECO:0000256" key="15">
    <source>
        <dbReference type="ARBA" id="ARBA00034076"/>
    </source>
</evidence>
<organism evidence="17 18">
    <name type="scientific">Haliscomenobacter hydrossis (strain ATCC 27775 / DSM 1100 / LMG 10767 / O)</name>
    <dbReference type="NCBI Taxonomy" id="760192"/>
    <lineage>
        <taxon>Bacteria</taxon>
        <taxon>Pseudomonadati</taxon>
        <taxon>Bacteroidota</taxon>
        <taxon>Saprospiria</taxon>
        <taxon>Saprospirales</taxon>
        <taxon>Haliscomenobacteraceae</taxon>
        <taxon>Haliscomenobacter</taxon>
    </lineage>
</organism>
<comment type="similarity">
    <text evidence="2">Belongs to the ABC transporter superfamily. AI-2 autoinducer porter (TC 3.A.1.2.8) family.</text>
</comment>
<evidence type="ECO:0000256" key="2">
    <source>
        <dbReference type="ARBA" id="ARBA00009404"/>
    </source>
</evidence>
<proteinExistence type="inferred from homology"/>
<comment type="subcellular location">
    <subcellularLocation>
        <location evidence="1">Cell inner membrane</location>
        <topology evidence="1">Peripheral membrane protein</topology>
    </subcellularLocation>
</comment>
<evidence type="ECO:0000256" key="13">
    <source>
        <dbReference type="ARBA" id="ARBA00023747"/>
    </source>
</evidence>
<evidence type="ECO:0000256" key="1">
    <source>
        <dbReference type="ARBA" id="ARBA00004417"/>
    </source>
</evidence>
<comment type="subunit">
    <text evidence="3">The complex is composed of two ATP-binding proteins (LsrA), two transmembrane proteins (LsrC and LsrD) and a solute-binding protein (LsrB).</text>
</comment>
<keyword evidence="8" id="KW-0677">Repeat</keyword>
<dbReference type="PROSITE" id="PS50893">
    <property type="entry name" value="ABC_TRANSPORTER_2"/>
    <property type="match status" value="2"/>
</dbReference>
<dbReference type="InterPro" id="IPR027417">
    <property type="entry name" value="P-loop_NTPase"/>
</dbReference>
<reference key="2">
    <citation type="submission" date="2011-04" db="EMBL/GenBank/DDBJ databases">
        <title>Complete sequence of chromosome of Haliscomenobacter hydrossis DSM 1100.</title>
        <authorList>
            <consortium name="US DOE Joint Genome Institute (JGI-PGF)"/>
            <person name="Lucas S."/>
            <person name="Han J."/>
            <person name="Lapidus A."/>
            <person name="Bruce D."/>
            <person name="Goodwin L."/>
            <person name="Pitluck S."/>
            <person name="Peters L."/>
            <person name="Kyrpides N."/>
            <person name="Mavromatis K."/>
            <person name="Ivanova N."/>
            <person name="Ovchinnikova G."/>
            <person name="Pagani I."/>
            <person name="Daligault H."/>
            <person name="Detter J.C."/>
            <person name="Han C."/>
            <person name="Land M."/>
            <person name="Hauser L."/>
            <person name="Markowitz V."/>
            <person name="Cheng J.-F."/>
            <person name="Hugenholtz P."/>
            <person name="Woyke T."/>
            <person name="Wu D."/>
            <person name="Verbarg S."/>
            <person name="Frueling A."/>
            <person name="Brambilla E."/>
            <person name="Klenk H.-P."/>
            <person name="Eisen J.A."/>
        </authorList>
    </citation>
    <scope>NUCLEOTIDE SEQUENCE</scope>
    <source>
        <strain>DSM 1100</strain>
    </source>
</reference>
<reference evidence="17 18" key="1">
    <citation type="journal article" date="2011" name="Stand. Genomic Sci.">
        <title>Complete genome sequence of Haliscomenobacter hydrossis type strain (O).</title>
        <authorList>
            <consortium name="US DOE Joint Genome Institute (JGI-PGF)"/>
            <person name="Daligault H."/>
            <person name="Lapidus A."/>
            <person name="Zeytun A."/>
            <person name="Nolan M."/>
            <person name="Lucas S."/>
            <person name="Del Rio T.G."/>
            <person name="Tice H."/>
            <person name="Cheng J.F."/>
            <person name="Tapia R."/>
            <person name="Han C."/>
            <person name="Goodwin L."/>
            <person name="Pitluck S."/>
            <person name="Liolios K."/>
            <person name="Pagani I."/>
            <person name="Ivanova N."/>
            <person name="Huntemann M."/>
            <person name="Mavromatis K."/>
            <person name="Mikhailova N."/>
            <person name="Pati A."/>
            <person name="Chen A."/>
            <person name="Palaniappan K."/>
            <person name="Land M."/>
            <person name="Hauser L."/>
            <person name="Brambilla E.M."/>
            <person name="Rohde M."/>
            <person name="Verbarg S."/>
            <person name="Goker M."/>
            <person name="Bristow J."/>
            <person name="Eisen J.A."/>
            <person name="Markowitz V."/>
            <person name="Hugenholtz P."/>
            <person name="Kyrpides N.C."/>
            <person name="Klenk H.P."/>
            <person name="Woyke T."/>
        </authorList>
    </citation>
    <scope>NUCLEOTIDE SEQUENCE [LARGE SCALE GENOMIC DNA]</scope>
    <source>
        <strain evidence="18">ATCC 27775 / DSM 1100 / LMG 10767 / O</strain>
    </source>
</reference>
<dbReference type="PANTHER" id="PTHR43790:SF2">
    <property type="entry name" value="AUTOINDUCER 2 IMPORT ATP-BINDING PROTEIN LSRA"/>
    <property type="match status" value="1"/>
</dbReference>
<comment type="catalytic activity">
    <reaction evidence="15">
        <text>ATP + H2O + (2R,4S)-2-methyl-2,3,3,4-tetrahydroxytetrahydrofuran-[AI-2-binding protein]Side 1 = ADP + phosphate + (2R,4S)-2-methyl-2,3,3,4-tetrahydroxytetrahydrofuranSide 2 + [AI-2-binding protein]Side 1.</text>
        <dbReference type="EC" id="7.6.2.13"/>
    </reaction>
</comment>
<evidence type="ECO:0000256" key="8">
    <source>
        <dbReference type="ARBA" id="ARBA00022737"/>
    </source>
</evidence>
<keyword evidence="11" id="KW-1278">Translocase</keyword>
<evidence type="ECO:0000256" key="3">
    <source>
        <dbReference type="ARBA" id="ARBA00011262"/>
    </source>
</evidence>
<dbReference type="InterPro" id="IPR017871">
    <property type="entry name" value="ABC_transporter-like_CS"/>
</dbReference>
<dbReference type="EC" id="7.6.2.13" evidence="14"/>
<keyword evidence="9" id="KW-0547">Nucleotide-binding</keyword>